<evidence type="ECO:0000313" key="5">
    <source>
        <dbReference type="Proteomes" id="UP000054698"/>
    </source>
</evidence>
<feature type="transmembrane region" description="Helical" evidence="1">
    <location>
        <begin position="12"/>
        <end position="34"/>
    </location>
</feature>
<evidence type="ECO:0000313" key="4">
    <source>
        <dbReference type="EMBL" id="STX38457.1"/>
    </source>
</evidence>
<proteinExistence type="predicted"/>
<dbReference type="EMBL" id="UGNY01000001">
    <property type="protein sequence ID" value="STX38457.1"/>
    <property type="molecule type" value="Genomic_DNA"/>
</dbReference>
<keyword evidence="1 2" id="KW-0812">Transmembrane</keyword>
<evidence type="ECO:0000313" key="7">
    <source>
        <dbReference type="Proteomes" id="UP000254033"/>
    </source>
</evidence>
<dbReference type="EMBL" id="LNYB01000085">
    <property type="protein sequence ID" value="KTC95457.1"/>
    <property type="molecule type" value="Genomic_DNA"/>
</dbReference>
<dbReference type="Proteomes" id="UP000054698">
    <property type="component" value="Unassembled WGS sequence"/>
</dbReference>
<gene>
    <name evidence="2" type="ORF">Lfee_3122</name>
    <name evidence="4" type="ORF">NCTC11978_01641</name>
    <name evidence="3" type="ORF">NCTC12022_00756</name>
</gene>
<protein>
    <submittedName>
        <fullName evidence="2">Transmembrane protein</fullName>
    </submittedName>
</protein>
<dbReference type="Proteomes" id="UP000254033">
    <property type="component" value="Unassembled WGS sequence"/>
</dbReference>
<dbReference type="RefSeq" id="WP_058447913.1">
    <property type="nucleotide sequence ID" value="NZ_CAAAHT010000005.1"/>
</dbReference>
<name>A0A0W0TIK0_9GAMM</name>
<keyword evidence="5" id="KW-1185">Reference proteome</keyword>
<reference evidence="2 5" key="1">
    <citation type="submission" date="2015-11" db="EMBL/GenBank/DDBJ databases">
        <title>Genomic analysis of 38 Legionella species identifies large and diverse effector repertoires.</title>
        <authorList>
            <person name="Burstein D."/>
            <person name="Amaro F."/>
            <person name="Zusman T."/>
            <person name="Lifshitz Z."/>
            <person name="Cohen O."/>
            <person name="Gilbert J.A."/>
            <person name="Pupko T."/>
            <person name="Shuman H.A."/>
            <person name="Segal G."/>
        </authorList>
    </citation>
    <scope>NUCLEOTIDE SEQUENCE [LARGE SCALE GENOMIC DNA]</scope>
    <source>
        <strain evidence="2 5">WO-44C</strain>
    </source>
</reference>
<dbReference type="OrthoDB" id="5639325at2"/>
<evidence type="ECO:0000313" key="6">
    <source>
        <dbReference type="Proteomes" id="UP000251942"/>
    </source>
</evidence>
<dbReference type="PATRIC" id="fig|453.4.peg.3403"/>
<dbReference type="STRING" id="453.Lfee_3122"/>
<organism evidence="2 5">
    <name type="scientific">Legionella feeleii</name>
    <dbReference type="NCBI Taxonomy" id="453"/>
    <lineage>
        <taxon>Bacteria</taxon>
        <taxon>Pseudomonadati</taxon>
        <taxon>Pseudomonadota</taxon>
        <taxon>Gammaproteobacteria</taxon>
        <taxon>Legionellales</taxon>
        <taxon>Legionellaceae</taxon>
        <taxon>Legionella</taxon>
    </lineage>
</organism>
<accession>A0A0W0TIK0</accession>
<dbReference type="Proteomes" id="UP000251942">
    <property type="component" value="Unassembled WGS sequence"/>
</dbReference>
<evidence type="ECO:0000313" key="3">
    <source>
        <dbReference type="EMBL" id="SPX60040.1"/>
    </source>
</evidence>
<keyword evidence="1" id="KW-0472">Membrane</keyword>
<feature type="transmembrane region" description="Helical" evidence="1">
    <location>
        <begin position="121"/>
        <end position="143"/>
    </location>
</feature>
<dbReference type="EMBL" id="UASS01000005">
    <property type="protein sequence ID" value="SPX60040.1"/>
    <property type="molecule type" value="Genomic_DNA"/>
</dbReference>
<evidence type="ECO:0000256" key="1">
    <source>
        <dbReference type="SAM" id="Phobius"/>
    </source>
</evidence>
<sequence>MEPDRYEQNSKVFILGIVTLLLSLTLFALGFYVVPYLFWGWNYDIPAIVLNWHEWLKEYYDFSEAGASWLIFFIFIIPALICGYISHLASNHIDNKIHGIEPVKTDKQIEIKEEVKATLSFGFKIVLLIVLVLLALSLLQWLLTVP</sequence>
<keyword evidence="1" id="KW-1133">Transmembrane helix</keyword>
<evidence type="ECO:0000313" key="2">
    <source>
        <dbReference type="EMBL" id="KTC95457.1"/>
    </source>
</evidence>
<feature type="transmembrane region" description="Helical" evidence="1">
    <location>
        <begin position="66"/>
        <end position="86"/>
    </location>
</feature>
<dbReference type="AlphaFoldDB" id="A0A0W0TIK0"/>
<reference evidence="6 7" key="2">
    <citation type="submission" date="2018-06" db="EMBL/GenBank/DDBJ databases">
        <authorList>
            <consortium name="Pathogen Informatics"/>
            <person name="Doyle S."/>
        </authorList>
    </citation>
    <scope>NUCLEOTIDE SEQUENCE [LARGE SCALE GENOMIC DNA]</scope>
    <source>
        <strain evidence="4 7">NCTC11978</strain>
        <strain evidence="3 6">NCTC12022</strain>
    </source>
</reference>